<feature type="domain" description="PiggyBac transposable element-derived protein" evidence="2">
    <location>
        <begin position="20"/>
        <end position="65"/>
    </location>
</feature>
<reference evidence="3 4" key="1">
    <citation type="journal article" date="2024" name="BMC Genomics">
        <title>De novo assembly and annotation of Popillia japonica's genome with initial clues to its potential as an invasive pest.</title>
        <authorList>
            <person name="Cucini C."/>
            <person name="Boschi S."/>
            <person name="Funari R."/>
            <person name="Cardaioli E."/>
            <person name="Iannotti N."/>
            <person name="Marturano G."/>
            <person name="Paoli F."/>
            <person name="Bruttini M."/>
            <person name="Carapelli A."/>
            <person name="Frati F."/>
            <person name="Nardi F."/>
        </authorList>
    </citation>
    <scope>NUCLEOTIDE SEQUENCE [LARGE SCALE GENOMIC DNA]</scope>
    <source>
        <strain evidence="3">DMR45628</strain>
    </source>
</reference>
<evidence type="ECO:0000256" key="1">
    <source>
        <dbReference type="SAM" id="Phobius"/>
    </source>
</evidence>
<proteinExistence type="predicted"/>
<gene>
    <name evidence="3" type="ORF">QE152_g5295</name>
</gene>
<accession>A0AAW1MIW0</accession>
<evidence type="ECO:0000313" key="4">
    <source>
        <dbReference type="Proteomes" id="UP001458880"/>
    </source>
</evidence>
<keyword evidence="4" id="KW-1185">Reference proteome</keyword>
<keyword evidence="1" id="KW-0812">Transmembrane</keyword>
<dbReference type="AlphaFoldDB" id="A0AAW1MIW0"/>
<dbReference type="InterPro" id="IPR029526">
    <property type="entry name" value="PGBD"/>
</dbReference>
<name>A0AAW1MIW0_POPJA</name>
<dbReference type="PANTHER" id="PTHR46599">
    <property type="entry name" value="PIGGYBAC TRANSPOSABLE ELEMENT-DERIVED PROTEIN 4"/>
    <property type="match status" value="1"/>
</dbReference>
<dbReference type="EMBL" id="JASPKY010000030">
    <property type="protein sequence ID" value="KAK9747476.1"/>
    <property type="molecule type" value="Genomic_DNA"/>
</dbReference>
<dbReference type="Pfam" id="PF13843">
    <property type="entry name" value="DDE_Tnp_1_7"/>
    <property type="match status" value="1"/>
</dbReference>
<feature type="transmembrane region" description="Helical" evidence="1">
    <location>
        <begin position="48"/>
        <end position="71"/>
    </location>
</feature>
<keyword evidence="1" id="KW-1133">Transmembrane helix</keyword>
<dbReference type="PANTHER" id="PTHR46599:SF3">
    <property type="entry name" value="PIGGYBAC TRANSPOSABLE ELEMENT-DERIVED PROTEIN 4"/>
    <property type="match status" value="1"/>
</dbReference>
<keyword evidence="1" id="KW-0472">Membrane</keyword>
<sequence>MVETAKTIYRCFTACYYIKHTYNNRMGEVDLSDQSVNTYRIGIRGKKWWWVLFTYMLDLAMTNAWKVYLLVSNNKISQLEFTRMWSYEKEQEELGRLMEDVIINEEIHYDDESYQSEVDNVEGRVDNSDTEQGISAGESDTEMTKNEVSFLGKNETFFCQKCSH</sequence>
<protein>
    <submittedName>
        <fullName evidence="3">Transposase IS4</fullName>
    </submittedName>
</protein>
<organism evidence="3 4">
    <name type="scientific">Popillia japonica</name>
    <name type="common">Japanese beetle</name>
    <dbReference type="NCBI Taxonomy" id="7064"/>
    <lineage>
        <taxon>Eukaryota</taxon>
        <taxon>Metazoa</taxon>
        <taxon>Ecdysozoa</taxon>
        <taxon>Arthropoda</taxon>
        <taxon>Hexapoda</taxon>
        <taxon>Insecta</taxon>
        <taxon>Pterygota</taxon>
        <taxon>Neoptera</taxon>
        <taxon>Endopterygota</taxon>
        <taxon>Coleoptera</taxon>
        <taxon>Polyphaga</taxon>
        <taxon>Scarabaeiformia</taxon>
        <taxon>Scarabaeidae</taxon>
        <taxon>Rutelinae</taxon>
        <taxon>Popillia</taxon>
    </lineage>
</organism>
<dbReference type="Proteomes" id="UP001458880">
    <property type="component" value="Unassembled WGS sequence"/>
</dbReference>
<comment type="caution">
    <text evidence="3">The sequence shown here is derived from an EMBL/GenBank/DDBJ whole genome shotgun (WGS) entry which is preliminary data.</text>
</comment>
<evidence type="ECO:0000259" key="2">
    <source>
        <dbReference type="Pfam" id="PF13843"/>
    </source>
</evidence>
<evidence type="ECO:0000313" key="3">
    <source>
        <dbReference type="EMBL" id="KAK9747476.1"/>
    </source>
</evidence>